<keyword evidence="4 11" id="KW-0004">4Fe-4S</keyword>
<dbReference type="OrthoDB" id="9804603at2"/>
<keyword evidence="10 11" id="KW-0003">3Fe-4S</keyword>
<dbReference type="PANTHER" id="PTHR42859">
    <property type="entry name" value="OXIDOREDUCTASE"/>
    <property type="match status" value="1"/>
</dbReference>
<evidence type="ECO:0000313" key="14">
    <source>
        <dbReference type="Proteomes" id="UP000031843"/>
    </source>
</evidence>
<feature type="domain" description="4Fe-4S ferredoxin-type" evidence="12">
    <location>
        <begin position="31"/>
        <end position="60"/>
    </location>
</feature>
<evidence type="ECO:0000259" key="12">
    <source>
        <dbReference type="PROSITE" id="PS51379"/>
    </source>
</evidence>
<dbReference type="GO" id="GO:0046872">
    <property type="term" value="F:metal ion binding"/>
    <property type="evidence" value="ECO:0007669"/>
    <property type="project" value="UniProtKB-KW"/>
</dbReference>
<dbReference type="InterPro" id="IPR000813">
    <property type="entry name" value="7Fe_ferredoxin"/>
</dbReference>
<evidence type="ECO:0000256" key="1">
    <source>
        <dbReference type="ARBA" id="ARBA00001927"/>
    </source>
</evidence>
<evidence type="ECO:0000313" key="13">
    <source>
        <dbReference type="EMBL" id="AJG24392.1"/>
    </source>
</evidence>
<gene>
    <name evidence="13" type="ORF">RR42_s2811</name>
</gene>
<proteinExistence type="predicted"/>
<comment type="function">
    <text evidence="11">Ferredoxins are iron-sulfur proteins that transfer electrons in a wide variety of metabolic reactions.</text>
</comment>
<reference evidence="13 14" key="1">
    <citation type="journal article" date="2015" name="Genome Announc.">
        <title>Complete Genome Sequence of Cupriavidus basilensis 4G11, Isolated from the Oak Ridge Field Research Center Site.</title>
        <authorList>
            <person name="Ray J."/>
            <person name="Waters R.J."/>
            <person name="Skerker J.M."/>
            <person name="Kuehl J.V."/>
            <person name="Price M.N."/>
            <person name="Huang J."/>
            <person name="Chakraborty R."/>
            <person name="Arkin A.P."/>
            <person name="Deutschbauer A."/>
        </authorList>
    </citation>
    <scope>NUCLEOTIDE SEQUENCE [LARGE SCALE GENOMIC DNA]</scope>
    <source>
        <strain evidence="13">4G11</strain>
    </source>
</reference>
<keyword evidence="9 11" id="KW-0411">Iron-sulfur</keyword>
<organism evidence="13 14">
    <name type="scientific">Cupriavidus basilensis</name>
    <dbReference type="NCBI Taxonomy" id="68895"/>
    <lineage>
        <taxon>Bacteria</taxon>
        <taxon>Pseudomonadati</taxon>
        <taxon>Pseudomonadota</taxon>
        <taxon>Betaproteobacteria</taxon>
        <taxon>Burkholderiales</taxon>
        <taxon>Burkholderiaceae</taxon>
        <taxon>Cupriavidus</taxon>
    </lineage>
</organism>
<dbReference type="InterPro" id="IPR022569">
    <property type="entry name" value="Fd_C"/>
</dbReference>
<dbReference type="GO" id="GO:0009055">
    <property type="term" value="F:electron transfer activity"/>
    <property type="evidence" value="ECO:0007669"/>
    <property type="project" value="InterPro"/>
</dbReference>
<dbReference type="InterPro" id="IPR017896">
    <property type="entry name" value="4Fe4S_Fe-S-bd"/>
</dbReference>
<keyword evidence="3 11" id="KW-0813">Transport</keyword>
<evidence type="ECO:0000256" key="5">
    <source>
        <dbReference type="ARBA" id="ARBA00022723"/>
    </source>
</evidence>
<evidence type="ECO:0000256" key="10">
    <source>
        <dbReference type="ARBA" id="ARBA00023291"/>
    </source>
</evidence>
<dbReference type="PANTHER" id="PTHR42859:SF2">
    <property type="entry name" value="FERREDOXIN"/>
    <property type="match status" value="1"/>
</dbReference>
<evidence type="ECO:0000256" key="7">
    <source>
        <dbReference type="ARBA" id="ARBA00022982"/>
    </source>
</evidence>
<protein>
    <recommendedName>
        <fullName evidence="11">Ferredoxin</fullName>
    </recommendedName>
</protein>
<keyword evidence="14" id="KW-1185">Reference proteome</keyword>
<evidence type="ECO:0000256" key="3">
    <source>
        <dbReference type="ARBA" id="ARBA00022448"/>
    </source>
</evidence>
<evidence type="ECO:0000256" key="4">
    <source>
        <dbReference type="ARBA" id="ARBA00022485"/>
    </source>
</evidence>
<dbReference type="PROSITE" id="PS51379">
    <property type="entry name" value="4FE4S_FER_2"/>
    <property type="match status" value="2"/>
</dbReference>
<dbReference type="PROSITE" id="PS00198">
    <property type="entry name" value="4FE4S_FER_1"/>
    <property type="match status" value="1"/>
</dbReference>
<evidence type="ECO:0000256" key="11">
    <source>
        <dbReference type="RuleBase" id="RU364098"/>
    </source>
</evidence>
<dbReference type="SUPFAM" id="SSF54862">
    <property type="entry name" value="4Fe-4S ferredoxins"/>
    <property type="match status" value="1"/>
</dbReference>
<sequence>MACVVTEACINCRYGDCAEVCPVHAFHQGPNFMVIDPSVCLNCTICTLVCPVNAIKNDYDLTEKELGFVELNDKLARKWPVVKIGDGPLPDADDWAFLENKRALLV</sequence>
<evidence type="ECO:0000256" key="9">
    <source>
        <dbReference type="ARBA" id="ARBA00023014"/>
    </source>
</evidence>
<dbReference type="STRING" id="68895.RR42_s2811"/>
<evidence type="ECO:0000256" key="8">
    <source>
        <dbReference type="ARBA" id="ARBA00023004"/>
    </source>
</evidence>
<keyword evidence="6 11" id="KW-0677">Repeat</keyword>
<dbReference type="Proteomes" id="UP000031843">
    <property type="component" value="Chromosome secondary"/>
</dbReference>
<name>A0A0C4YF41_9BURK</name>
<evidence type="ECO:0000256" key="2">
    <source>
        <dbReference type="ARBA" id="ARBA00001966"/>
    </source>
</evidence>
<dbReference type="Pfam" id="PF12838">
    <property type="entry name" value="Fer4_7"/>
    <property type="match status" value="1"/>
</dbReference>
<keyword evidence="5 11" id="KW-0479">Metal-binding</keyword>
<dbReference type="KEGG" id="cbw:RR42_s2811"/>
<dbReference type="EMBL" id="CP010537">
    <property type="protein sequence ID" value="AJG24392.1"/>
    <property type="molecule type" value="Genomic_DNA"/>
</dbReference>
<dbReference type="PRINTS" id="PR00354">
    <property type="entry name" value="7FE8SFRDOXIN"/>
</dbReference>
<dbReference type="AlphaFoldDB" id="A0A0C4YF41"/>
<dbReference type="InterPro" id="IPR050294">
    <property type="entry name" value="RnfB_subfamily"/>
</dbReference>
<keyword evidence="7 11" id="KW-0249">Electron transport</keyword>
<evidence type="ECO:0000256" key="6">
    <source>
        <dbReference type="ARBA" id="ARBA00022737"/>
    </source>
</evidence>
<comment type="cofactor">
    <cofactor evidence="1 11">
        <name>[3Fe-4S] cluster</name>
        <dbReference type="ChEBI" id="CHEBI:21137"/>
    </cofactor>
</comment>
<dbReference type="RefSeq" id="WP_043356530.1">
    <property type="nucleotide sequence ID" value="NZ_CP010537.1"/>
</dbReference>
<dbReference type="Gene3D" id="3.30.70.20">
    <property type="match status" value="1"/>
</dbReference>
<dbReference type="GO" id="GO:0051539">
    <property type="term" value="F:4 iron, 4 sulfur cluster binding"/>
    <property type="evidence" value="ECO:0007669"/>
    <property type="project" value="UniProtKB-KW"/>
</dbReference>
<dbReference type="InterPro" id="IPR017900">
    <property type="entry name" value="4Fe4S_Fe_S_CS"/>
</dbReference>
<comment type="cofactor">
    <cofactor evidence="2 11">
        <name>[4Fe-4S] cluster</name>
        <dbReference type="ChEBI" id="CHEBI:49883"/>
    </cofactor>
</comment>
<dbReference type="Pfam" id="PF11953">
    <property type="entry name" value="DUF3470"/>
    <property type="match status" value="1"/>
</dbReference>
<feature type="domain" description="4Fe-4S ferredoxin-type" evidence="12">
    <location>
        <begin position="1"/>
        <end position="30"/>
    </location>
</feature>
<accession>A0A0C4YF41</accession>
<dbReference type="GO" id="GO:0051538">
    <property type="term" value="F:3 iron, 4 sulfur cluster binding"/>
    <property type="evidence" value="ECO:0007669"/>
    <property type="project" value="UniProtKB-KW"/>
</dbReference>
<keyword evidence="8 11" id="KW-0408">Iron</keyword>